<dbReference type="InterPro" id="IPR005913">
    <property type="entry name" value="dTDP_dehydrorham_reduct"/>
</dbReference>
<evidence type="ECO:0000256" key="1">
    <source>
        <dbReference type="ARBA" id="ARBA00004781"/>
    </source>
</evidence>
<dbReference type="Pfam" id="PF04321">
    <property type="entry name" value="RmlD_sub_bind"/>
    <property type="match status" value="1"/>
</dbReference>
<dbReference type="CDD" id="cd05254">
    <property type="entry name" value="dTDP_HR_like_SDR_e"/>
    <property type="match status" value="1"/>
</dbReference>
<dbReference type="PANTHER" id="PTHR10491">
    <property type="entry name" value="DTDP-4-DEHYDRORHAMNOSE REDUCTASE"/>
    <property type="match status" value="1"/>
</dbReference>
<evidence type="ECO:0000256" key="3">
    <source>
        <dbReference type="ARBA" id="ARBA00012929"/>
    </source>
</evidence>
<organism evidence="8 9">
    <name type="scientific">Reichenbachiella ulvae</name>
    <dbReference type="NCBI Taxonomy" id="2980104"/>
    <lineage>
        <taxon>Bacteria</taxon>
        <taxon>Pseudomonadati</taxon>
        <taxon>Bacteroidota</taxon>
        <taxon>Cytophagia</taxon>
        <taxon>Cytophagales</taxon>
        <taxon>Reichenbachiellaceae</taxon>
        <taxon>Reichenbachiella</taxon>
    </lineage>
</organism>
<evidence type="ECO:0000259" key="7">
    <source>
        <dbReference type="Pfam" id="PF04321"/>
    </source>
</evidence>
<dbReference type="EC" id="1.1.1.133" evidence="3 6"/>
<dbReference type="InterPro" id="IPR029903">
    <property type="entry name" value="RmlD-like-bd"/>
</dbReference>
<evidence type="ECO:0000313" key="9">
    <source>
        <dbReference type="Proteomes" id="UP001300692"/>
    </source>
</evidence>
<evidence type="ECO:0000256" key="4">
    <source>
        <dbReference type="ARBA" id="ARBA00017099"/>
    </source>
</evidence>
<comment type="caution">
    <text evidence="8">The sequence shown here is derived from an EMBL/GenBank/DDBJ whole genome shotgun (WGS) entry which is preliminary data.</text>
</comment>
<evidence type="ECO:0000256" key="2">
    <source>
        <dbReference type="ARBA" id="ARBA00010944"/>
    </source>
</evidence>
<comment type="pathway">
    <text evidence="1 6">Carbohydrate biosynthesis; dTDP-L-rhamnose biosynthesis.</text>
</comment>
<dbReference type="SUPFAM" id="SSF51735">
    <property type="entry name" value="NAD(P)-binding Rossmann-fold domains"/>
    <property type="match status" value="1"/>
</dbReference>
<protein>
    <recommendedName>
        <fullName evidence="4 6">dTDP-4-dehydrorhamnose reductase</fullName>
        <ecNumber evidence="3 6">1.1.1.133</ecNumber>
    </recommendedName>
</protein>
<dbReference type="Proteomes" id="UP001300692">
    <property type="component" value="Unassembled WGS sequence"/>
</dbReference>
<keyword evidence="6" id="KW-0560">Oxidoreductase</keyword>
<evidence type="ECO:0000256" key="6">
    <source>
        <dbReference type="RuleBase" id="RU364082"/>
    </source>
</evidence>
<dbReference type="RefSeq" id="WP_264139509.1">
    <property type="nucleotide sequence ID" value="NZ_JAOYOD010000001.1"/>
</dbReference>
<comment type="catalytic activity">
    <reaction evidence="5">
        <text>dTDP-beta-L-rhamnose + NADP(+) = dTDP-4-dehydro-beta-L-rhamnose + NADPH + H(+)</text>
        <dbReference type="Rhea" id="RHEA:21796"/>
        <dbReference type="ChEBI" id="CHEBI:15378"/>
        <dbReference type="ChEBI" id="CHEBI:57510"/>
        <dbReference type="ChEBI" id="CHEBI:57783"/>
        <dbReference type="ChEBI" id="CHEBI:58349"/>
        <dbReference type="ChEBI" id="CHEBI:62830"/>
        <dbReference type="EC" id="1.1.1.133"/>
    </reaction>
</comment>
<name>A0ABT3CY47_9BACT</name>
<keyword evidence="9" id="KW-1185">Reference proteome</keyword>
<reference evidence="8 9" key="1">
    <citation type="submission" date="2022-10" db="EMBL/GenBank/DDBJ databases">
        <title>Comparative genomics and taxonomic characterization of three novel marine species of genus Reichenbachiella exhibiting antioxidant and polysaccharide degradation activities.</title>
        <authorList>
            <person name="Muhammad N."/>
            <person name="Lee Y.-J."/>
            <person name="Ko J."/>
            <person name="Kim S.-G."/>
        </authorList>
    </citation>
    <scope>NUCLEOTIDE SEQUENCE [LARGE SCALE GENOMIC DNA]</scope>
    <source>
        <strain evidence="8 9">ABR2-5</strain>
    </source>
</reference>
<dbReference type="PANTHER" id="PTHR10491:SF4">
    <property type="entry name" value="METHIONINE ADENOSYLTRANSFERASE 2 SUBUNIT BETA"/>
    <property type="match status" value="1"/>
</dbReference>
<dbReference type="Gene3D" id="3.40.50.720">
    <property type="entry name" value="NAD(P)-binding Rossmann-like Domain"/>
    <property type="match status" value="1"/>
</dbReference>
<accession>A0ABT3CY47</accession>
<dbReference type="InterPro" id="IPR036291">
    <property type="entry name" value="NAD(P)-bd_dom_sf"/>
</dbReference>
<sequence>MKILITGANGLLGQKLVQLLLKKGEQIVATSHGESRLDYLTGDFTYAQMDICNRQQVLDVVTQHQPDVVVNTAAMTNVDQCETEQEACRQLNVEAVKYLVEACKATDAFLVHLSTDFIFDGEAGPYKETDMANPVSFYGQSKLDAERVVQSSDINWSILRTVLVYGITPGMSRSNIILWVKKSLEEGKELKIVDDQWRTPTLAEDLAMGCYLSAVHQKKGIFNISGKDLLTPYDMAMKTCDFFNLDKSLITKVDGSTFSQTAKRPPKTGFILDKARTELGYEPVSFEEGIKILDQQVQILAEQ</sequence>
<keyword evidence="6" id="KW-0521">NADP</keyword>
<evidence type="ECO:0000313" key="8">
    <source>
        <dbReference type="EMBL" id="MCV9388625.1"/>
    </source>
</evidence>
<dbReference type="EMBL" id="JAOYOD010000001">
    <property type="protein sequence ID" value="MCV9388625.1"/>
    <property type="molecule type" value="Genomic_DNA"/>
</dbReference>
<comment type="function">
    <text evidence="6">Catalyzes the reduction of dTDP-6-deoxy-L-lyxo-4-hexulose to yield dTDP-L-rhamnose.</text>
</comment>
<feature type="domain" description="RmlD-like substrate binding" evidence="7">
    <location>
        <begin position="1"/>
        <end position="293"/>
    </location>
</feature>
<proteinExistence type="inferred from homology"/>
<evidence type="ECO:0000256" key="5">
    <source>
        <dbReference type="ARBA" id="ARBA00048200"/>
    </source>
</evidence>
<gene>
    <name evidence="8" type="ORF">N7U62_18205</name>
</gene>
<comment type="similarity">
    <text evidence="2 6">Belongs to the dTDP-4-dehydrorhamnose reductase family.</text>
</comment>